<dbReference type="RefSeq" id="WP_202813985.1">
    <property type="nucleotide sequence ID" value="NZ_LDUG01000069.1"/>
</dbReference>
<proteinExistence type="predicted"/>
<evidence type="ECO:0000313" key="3">
    <source>
        <dbReference type="Proteomes" id="UP000064243"/>
    </source>
</evidence>
<sequence>MELRKILSVCVGSCSGEVFDQLPASGWISLPAIDLVAARRIQAHQQVKVGVLLLGDASLERLGEVEEWLRLSNRMEWVGVFQVEALDSPVLRELVLSCFFDYHTLPVDWRVLNLTLGHAFRRAQLRGQDDD</sequence>
<dbReference type="Proteomes" id="UP000064243">
    <property type="component" value="Unassembled WGS sequence"/>
</dbReference>
<reference evidence="2 3" key="1">
    <citation type="journal article" date="2015" name="Appl. Environ. Microbiol.">
        <title>Aerobic and Anaerobic Thiosulfate Oxidation by a Cold-Adapted, Subglacial Chemoautotroph.</title>
        <authorList>
            <person name="Harrold Z.R."/>
            <person name="Skidmore M.L."/>
            <person name="Hamilton T.L."/>
            <person name="Desch L."/>
            <person name="Amada K."/>
            <person name="van Gelder W."/>
            <person name="Glover K."/>
            <person name="Roden E.E."/>
            <person name="Boyd E.S."/>
        </authorList>
    </citation>
    <scope>NUCLEOTIDE SEQUENCE [LARGE SCALE GENOMIC DNA]</scope>
    <source>
        <strain evidence="2 3">RG</strain>
    </source>
</reference>
<dbReference type="InterPro" id="IPR045343">
    <property type="entry name" value="VpsR"/>
</dbReference>
<name>A0A106BDL0_THIDE</name>
<comment type="caution">
    <text evidence="2">The sequence shown here is derived from an EMBL/GenBank/DDBJ whole genome shotgun (WGS) entry which is preliminary data.</text>
</comment>
<protein>
    <recommendedName>
        <fullName evidence="1">VpsR domain-containing protein</fullName>
    </recommendedName>
</protein>
<dbReference type="EMBL" id="LDUG01000069">
    <property type="protein sequence ID" value="KVW90549.1"/>
    <property type="molecule type" value="Genomic_DNA"/>
</dbReference>
<dbReference type="Pfam" id="PF20161">
    <property type="entry name" value="VpsR"/>
    <property type="match status" value="1"/>
</dbReference>
<organism evidence="2 3">
    <name type="scientific">Thiobacillus denitrificans</name>
    <dbReference type="NCBI Taxonomy" id="36861"/>
    <lineage>
        <taxon>Bacteria</taxon>
        <taxon>Pseudomonadati</taxon>
        <taxon>Pseudomonadota</taxon>
        <taxon>Betaproteobacteria</taxon>
        <taxon>Nitrosomonadales</taxon>
        <taxon>Thiobacillaceae</taxon>
        <taxon>Thiobacillus</taxon>
    </lineage>
</organism>
<feature type="domain" description="VpsR" evidence="1">
    <location>
        <begin position="9"/>
        <end position="117"/>
    </location>
</feature>
<dbReference type="AlphaFoldDB" id="A0A106BDL0"/>
<evidence type="ECO:0000313" key="2">
    <source>
        <dbReference type="EMBL" id="KVW90549.1"/>
    </source>
</evidence>
<gene>
    <name evidence="2" type="ORF">ABW22_16385</name>
</gene>
<evidence type="ECO:0000259" key="1">
    <source>
        <dbReference type="Pfam" id="PF20161"/>
    </source>
</evidence>
<keyword evidence="3" id="KW-1185">Reference proteome</keyword>
<feature type="non-terminal residue" evidence="2">
    <location>
        <position position="131"/>
    </location>
</feature>
<accession>A0A106BDL0</accession>